<evidence type="ECO:0000313" key="8">
    <source>
        <dbReference type="Proteomes" id="UP000189670"/>
    </source>
</evidence>
<keyword evidence="3" id="KW-0560">Oxidoreductase</keyword>
<dbReference type="Pfam" id="PF13237">
    <property type="entry name" value="Fer4_10"/>
    <property type="match status" value="1"/>
</dbReference>
<evidence type="ECO:0000256" key="4">
    <source>
        <dbReference type="ARBA" id="ARBA00023004"/>
    </source>
</evidence>
<dbReference type="PROSITE" id="PS51379">
    <property type="entry name" value="4FE4S_FER_2"/>
    <property type="match status" value="2"/>
</dbReference>
<organism evidence="7 8">
    <name type="scientific">Candidatus Magnetoglobus multicellularis str. Araruama</name>
    <dbReference type="NCBI Taxonomy" id="890399"/>
    <lineage>
        <taxon>Bacteria</taxon>
        <taxon>Pseudomonadati</taxon>
        <taxon>Thermodesulfobacteriota</taxon>
        <taxon>Desulfobacteria</taxon>
        <taxon>Desulfobacterales</taxon>
        <taxon>Desulfobacteraceae</taxon>
        <taxon>Candidatus Magnetoglobus</taxon>
    </lineage>
</organism>
<evidence type="ECO:0000256" key="5">
    <source>
        <dbReference type="ARBA" id="ARBA00023014"/>
    </source>
</evidence>
<accession>A0A1V1P7H5</accession>
<keyword evidence="2" id="KW-0479">Metal-binding</keyword>
<gene>
    <name evidence="7" type="ORF">OMM_03025</name>
</gene>
<sequence>MKLIQIDEEKCKKDNICIIECPFNLLRENERDIPEMIEGGETNCMVCGHCLAICPSGAVSLNGISPDSCDASQKNIIVDPQTMEALLKNRRSVRVYKDKSIERETVGHLMDMIRWVPSSKNTQPLHWKLVDDRTKIREMAGLTVQWFEEINAFPDIVAAWKRGEDMILRNAPLIVIAHVAKDALNPSTDACIATASLELAAMSYGIGSFWTGFFMRAANNYTPLKAFLKLPENHAVFAGLALGYPKFKYHRIPNRQASKVTWM</sequence>
<dbReference type="InterPro" id="IPR017896">
    <property type="entry name" value="4Fe4S_Fe-S-bd"/>
</dbReference>
<dbReference type="Gene3D" id="3.40.109.10">
    <property type="entry name" value="NADH Oxidase"/>
    <property type="match status" value="1"/>
</dbReference>
<comment type="similarity">
    <text evidence="1">Belongs to the nitroreductase family.</text>
</comment>
<feature type="domain" description="4Fe-4S ferredoxin-type" evidence="6">
    <location>
        <begin position="2"/>
        <end position="31"/>
    </location>
</feature>
<reference evidence="8" key="1">
    <citation type="submission" date="2012-11" db="EMBL/GenBank/DDBJ databases">
        <authorList>
            <person name="Lucero-Rivera Y.E."/>
            <person name="Tovar-Ramirez D."/>
        </authorList>
    </citation>
    <scope>NUCLEOTIDE SEQUENCE [LARGE SCALE GENOMIC DNA]</scope>
    <source>
        <strain evidence="8">Araruama</strain>
    </source>
</reference>
<keyword evidence="4" id="KW-0408">Iron</keyword>
<evidence type="ECO:0000256" key="1">
    <source>
        <dbReference type="ARBA" id="ARBA00007118"/>
    </source>
</evidence>
<dbReference type="PANTHER" id="PTHR43673:SF10">
    <property type="entry name" value="NADH DEHYDROGENASE_NAD(P)H NITROREDUCTASE XCC3605-RELATED"/>
    <property type="match status" value="1"/>
</dbReference>
<dbReference type="EMBL" id="ATBP01000378">
    <property type="protein sequence ID" value="ETR70733.1"/>
    <property type="molecule type" value="Genomic_DNA"/>
</dbReference>
<dbReference type="PROSITE" id="PS00198">
    <property type="entry name" value="4FE4S_FER_1"/>
    <property type="match status" value="1"/>
</dbReference>
<evidence type="ECO:0000259" key="6">
    <source>
        <dbReference type="PROSITE" id="PS51379"/>
    </source>
</evidence>
<comment type="caution">
    <text evidence="7">The sequence shown here is derived from an EMBL/GenBank/DDBJ whole genome shotgun (WGS) entry which is preliminary data.</text>
</comment>
<dbReference type="SUPFAM" id="SSF54862">
    <property type="entry name" value="4Fe-4S ferredoxins"/>
    <property type="match status" value="1"/>
</dbReference>
<protein>
    <submittedName>
        <fullName evidence="7">Nitroreductase</fullName>
    </submittedName>
</protein>
<proteinExistence type="inferred from homology"/>
<dbReference type="SUPFAM" id="SSF55469">
    <property type="entry name" value="FMN-dependent nitroreductase-like"/>
    <property type="match status" value="1"/>
</dbReference>
<dbReference type="InterPro" id="IPR000415">
    <property type="entry name" value="Nitroreductase-like"/>
</dbReference>
<dbReference type="PANTHER" id="PTHR43673">
    <property type="entry name" value="NAD(P)H NITROREDUCTASE YDGI-RELATED"/>
    <property type="match status" value="1"/>
</dbReference>
<evidence type="ECO:0000256" key="3">
    <source>
        <dbReference type="ARBA" id="ARBA00023002"/>
    </source>
</evidence>
<dbReference type="AlphaFoldDB" id="A0A1V1P7H5"/>
<evidence type="ECO:0000313" key="7">
    <source>
        <dbReference type="EMBL" id="ETR70733.1"/>
    </source>
</evidence>
<name>A0A1V1P7H5_9BACT</name>
<dbReference type="GO" id="GO:0046872">
    <property type="term" value="F:metal ion binding"/>
    <property type="evidence" value="ECO:0007669"/>
    <property type="project" value="UniProtKB-KW"/>
</dbReference>
<dbReference type="InterPro" id="IPR029479">
    <property type="entry name" value="Nitroreductase"/>
</dbReference>
<dbReference type="Gene3D" id="3.30.70.20">
    <property type="match status" value="1"/>
</dbReference>
<dbReference type="GO" id="GO:0016491">
    <property type="term" value="F:oxidoreductase activity"/>
    <property type="evidence" value="ECO:0007669"/>
    <property type="project" value="UniProtKB-KW"/>
</dbReference>
<dbReference type="CDD" id="cd02143">
    <property type="entry name" value="nitroreductase_FeS-like"/>
    <property type="match status" value="1"/>
</dbReference>
<dbReference type="Pfam" id="PF00881">
    <property type="entry name" value="Nitroreductase"/>
    <property type="match status" value="1"/>
</dbReference>
<dbReference type="GO" id="GO:0051536">
    <property type="term" value="F:iron-sulfur cluster binding"/>
    <property type="evidence" value="ECO:0007669"/>
    <property type="project" value="UniProtKB-KW"/>
</dbReference>
<keyword evidence="5" id="KW-0411">Iron-sulfur</keyword>
<evidence type="ECO:0000256" key="2">
    <source>
        <dbReference type="ARBA" id="ARBA00022723"/>
    </source>
</evidence>
<dbReference type="Proteomes" id="UP000189670">
    <property type="component" value="Unassembled WGS sequence"/>
</dbReference>
<feature type="domain" description="4Fe-4S ferredoxin-type" evidence="6">
    <location>
        <begin position="35"/>
        <end position="64"/>
    </location>
</feature>
<dbReference type="InterPro" id="IPR017900">
    <property type="entry name" value="4Fe4S_Fe_S_CS"/>
</dbReference>